<evidence type="ECO:0000259" key="1">
    <source>
        <dbReference type="Pfam" id="PF13649"/>
    </source>
</evidence>
<dbReference type="InterPro" id="IPR029063">
    <property type="entry name" value="SAM-dependent_MTases_sf"/>
</dbReference>
<accession>A0A7Y6UNL0</accession>
<dbReference type="SUPFAM" id="SSF53335">
    <property type="entry name" value="S-adenosyl-L-methionine-dependent methyltransferases"/>
    <property type="match status" value="1"/>
</dbReference>
<name>A0A7Y6UNL0_9HYPH</name>
<keyword evidence="3" id="KW-1185">Reference proteome</keyword>
<comment type="caution">
    <text evidence="2">The sequence shown here is derived from an EMBL/GenBank/DDBJ whole genome shotgun (WGS) entry which is preliminary data.</text>
</comment>
<dbReference type="EMBL" id="JABWDU010000003">
    <property type="protein sequence ID" value="NVD40546.1"/>
    <property type="molecule type" value="Genomic_DNA"/>
</dbReference>
<dbReference type="AlphaFoldDB" id="A0A7Y6UNL0"/>
<evidence type="ECO:0000313" key="3">
    <source>
        <dbReference type="Proteomes" id="UP000520198"/>
    </source>
</evidence>
<gene>
    <name evidence="2" type="ORF">HT585_16885</name>
</gene>
<dbReference type="InterPro" id="IPR041698">
    <property type="entry name" value="Methyltransf_25"/>
</dbReference>
<dbReference type="Pfam" id="PF13649">
    <property type="entry name" value="Methyltransf_25"/>
    <property type="match status" value="1"/>
</dbReference>
<protein>
    <submittedName>
        <fullName evidence="2">Methyltransferase domain-containing protein</fullName>
    </submittedName>
</protein>
<keyword evidence="2" id="KW-0808">Transferase</keyword>
<evidence type="ECO:0000313" key="2">
    <source>
        <dbReference type="EMBL" id="NVD40546.1"/>
    </source>
</evidence>
<dbReference type="GO" id="GO:0008168">
    <property type="term" value="F:methyltransferase activity"/>
    <property type="evidence" value="ECO:0007669"/>
    <property type="project" value="UniProtKB-KW"/>
</dbReference>
<dbReference type="Gene3D" id="3.40.50.150">
    <property type="entry name" value="Vaccinia Virus protein VP39"/>
    <property type="match status" value="1"/>
</dbReference>
<organism evidence="2 3">
    <name type="scientific">Ensifer oleiphilus</name>
    <dbReference type="NCBI Taxonomy" id="2742698"/>
    <lineage>
        <taxon>Bacteria</taxon>
        <taxon>Pseudomonadati</taxon>
        <taxon>Pseudomonadota</taxon>
        <taxon>Alphaproteobacteria</taxon>
        <taxon>Hyphomicrobiales</taxon>
        <taxon>Rhizobiaceae</taxon>
        <taxon>Sinorhizobium/Ensifer group</taxon>
        <taxon>Ensifer</taxon>
    </lineage>
</organism>
<dbReference type="GO" id="GO:0032259">
    <property type="term" value="P:methylation"/>
    <property type="evidence" value="ECO:0007669"/>
    <property type="project" value="UniProtKB-KW"/>
</dbReference>
<keyword evidence="2" id="KW-0489">Methyltransferase</keyword>
<dbReference type="CDD" id="cd02440">
    <property type="entry name" value="AdoMet_MTases"/>
    <property type="match status" value="1"/>
</dbReference>
<dbReference type="RefSeq" id="WP_176354003.1">
    <property type="nucleotide sequence ID" value="NZ_JABWDU010000003.1"/>
</dbReference>
<feature type="domain" description="Methyltransferase" evidence="1">
    <location>
        <begin position="47"/>
        <end position="141"/>
    </location>
</feature>
<proteinExistence type="predicted"/>
<dbReference type="Proteomes" id="UP000520198">
    <property type="component" value="Unassembled WGS sequence"/>
</dbReference>
<reference evidence="2 3" key="1">
    <citation type="submission" date="2020-06" db="EMBL/GenBank/DDBJ databases">
        <authorList>
            <person name="Grouzdev D.S."/>
        </authorList>
    </citation>
    <scope>NUCLEOTIDE SEQUENCE [LARGE SCALE GENOMIC DNA]</scope>
    <source>
        <strain evidence="2 3">HO-A22</strain>
    </source>
</reference>
<sequence>MTNTASDTLLFLRSWLTKPLEVAAIAPSSTRLAAAMTTEISRYTGDVLELGPGTGIFTRALLQNGVRQDQLVLVERNPAFAALLRGRFPEATLIEGDAQHLRLPATRKIGAAISGLPLLSMPRQAVRDILEAVFRHLANDGCLFQFTYGPRCPVPAALLEVLRLEASFLRWVPLNLPPASVYQLSRRPA</sequence>